<accession>A0A830DYS7</accession>
<dbReference type="RefSeq" id="WP_007274012.1">
    <property type="nucleotide sequence ID" value="NZ_BMCI01000010.1"/>
</dbReference>
<evidence type="ECO:0000313" key="1">
    <source>
        <dbReference type="EMBL" id="GGC72409.1"/>
    </source>
</evidence>
<name>A0A830DYS7_9EURY</name>
<gene>
    <name evidence="1" type="ORF">GCM10007209_37910</name>
</gene>
<dbReference type="AlphaFoldDB" id="A0A830DYS7"/>
<evidence type="ECO:0000313" key="2">
    <source>
        <dbReference type="Proteomes" id="UP000646833"/>
    </source>
</evidence>
<protein>
    <submittedName>
        <fullName evidence="1">Uncharacterized protein</fullName>
    </submittedName>
</protein>
<proteinExistence type="predicted"/>
<dbReference type="Proteomes" id="UP000646833">
    <property type="component" value="Unassembled WGS sequence"/>
</dbReference>
<dbReference type="EMBL" id="BMCI01000010">
    <property type="protein sequence ID" value="GGC72409.1"/>
    <property type="molecule type" value="Genomic_DNA"/>
</dbReference>
<reference evidence="1" key="1">
    <citation type="journal article" date="2014" name="Int. J. Syst. Evol. Microbiol.">
        <title>Complete genome sequence of Corynebacterium casei LMG S-19264T (=DSM 44701T), isolated from a smear-ripened cheese.</title>
        <authorList>
            <consortium name="US DOE Joint Genome Institute (JGI-PGF)"/>
            <person name="Walter F."/>
            <person name="Albersmeier A."/>
            <person name="Kalinowski J."/>
            <person name="Ruckert C."/>
        </authorList>
    </citation>
    <scope>NUCLEOTIDE SEQUENCE</scope>
    <source>
        <strain evidence="1">CCM 7217</strain>
    </source>
</reference>
<organism evidence="1 2">
    <name type="scientific">Haloferax sulfurifontis</name>
    <dbReference type="NCBI Taxonomy" id="255616"/>
    <lineage>
        <taxon>Archaea</taxon>
        <taxon>Methanobacteriati</taxon>
        <taxon>Methanobacteriota</taxon>
        <taxon>Stenosarchaea group</taxon>
        <taxon>Halobacteria</taxon>
        <taxon>Halobacteriales</taxon>
        <taxon>Haloferacaceae</taxon>
        <taxon>Haloferax</taxon>
    </lineage>
</organism>
<reference evidence="1" key="2">
    <citation type="submission" date="2020-09" db="EMBL/GenBank/DDBJ databases">
        <authorList>
            <person name="Sun Q."/>
            <person name="Sedlacek I."/>
        </authorList>
    </citation>
    <scope>NUCLEOTIDE SEQUENCE</scope>
    <source>
        <strain evidence="1">CCM 7217</strain>
    </source>
</reference>
<sequence>MSEDKTWFVGPATCPWWKFKVGRTIFRLRMRHQRLRHVPGFDDYLTSWALGMVLGSREIERIGGEGE</sequence>
<comment type="caution">
    <text evidence="1">The sequence shown here is derived from an EMBL/GenBank/DDBJ whole genome shotgun (WGS) entry which is preliminary data.</text>
</comment>